<feature type="region of interest" description="Disordered" evidence="1">
    <location>
        <begin position="55"/>
        <end position="118"/>
    </location>
</feature>
<sequence>MIVEVTPTPHGSYAPSWKLCSLLNRSRLKPSGALLPTPGVPRVLIGSYVGAVTPEREQAQASRSGSGRGRGAAAPTPPRWALQAKAEKSTASHPAEKEAAEQHKQERIDEAEATKREAVTERHHDAAAAAAAAAAARGGGHVIGCQAAGGYVEPGVAESQPIAIATGMVRPSAAHNPRVGSEHPEPRGTGKGYT</sequence>
<organism evidence="2">
    <name type="scientific">Ananas comosus var. bracteatus</name>
    <name type="common">red pineapple</name>
    <dbReference type="NCBI Taxonomy" id="296719"/>
    <lineage>
        <taxon>Eukaryota</taxon>
        <taxon>Viridiplantae</taxon>
        <taxon>Streptophyta</taxon>
        <taxon>Embryophyta</taxon>
        <taxon>Tracheophyta</taxon>
        <taxon>Spermatophyta</taxon>
        <taxon>Magnoliopsida</taxon>
        <taxon>Liliopsida</taxon>
        <taxon>Poales</taxon>
        <taxon>Bromeliaceae</taxon>
        <taxon>Bromelioideae</taxon>
        <taxon>Ananas</taxon>
    </lineage>
</organism>
<name>A0A6V7Q8Q3_ANACO</name>
<gene>
    <name evidence="2" type="ORF">CB5_LOCUS22621</name>
</gene>
<dbReference type="EMBL" id="LR862134">
    <property type="protein sequence ID" value="CAD1839410.1"/>
    <property type="molecule type" value="Genomic_DNA"/>
</dbReference>
<proteinExistence type="predicted"/>
<protein>
    <submittedName>
        <fullName evidence="2">Uncharacterized protein</fullName>
    </submittedName>
</protein>
<accession>A0A6V7Q8Q3</accession>
<feature type="region of interest" description="Disordered" evidence="1">
    <location>
        <begin position="171"/>
        <end position="194"/>
    </location>
</feature>
<evidence type="ECO:0000313" key="2">
    <source>
        <dbReference type="EMBL" id="CAD1839410.1"/>
    </source>
</evidence>
<dbReference type="AlphaFoldDB" id="A0A6V7Q8Q3"/>
<evidence type="ECO:0000256" key="1">
    <source>
        <dbReference type="SAM" id="MobiDB-lite"/>
    </source>
</evidence>
<feature type="compositionally biased region" description="Basic and acidic residues" evidence="1">
    <location>
        <begin position="85"/>
        <end position="118"/>
    </location>
</feature>
<reference evidence="2" key="1">
    <citation type="submission" date="2020-07" db="EMBL/GenBank/DDBJ databases">
        <authorList>
            <person name="Lin J."/>
        </authorList>
    </citation>
    <scope>NUCLEOTIDE SEQUENCE</scope>
</reference>